<dbReference type="CDD" id="cd19100">
    <property type="entry name" value="AKR_unchar"/>
    <property type="match status" value="1"/>
</dbReference>
<accession>A0A5C5Z8R6</accession>
<dbReference type="InterPro" id="IPR036812">
    <property type="entry name" value="NAD(P)_OxRdtase_dom_sf"/>
</dbReference>
<dbReference type="SUPFAM" id="SSF51430">
    <property type="entry name" value="NAD(P)-linked oxidoreductase"/>
    <property type="match status" value="1"/>
</dbReference>
<dbReference type="Pfam" id="PF00248">
    <property type="entry name" value="Aldo_ket_red"/>
    <property type="match status" value="1"/>
</dbReference>
<dbReference type="PANTHER" id="PTHR43312:SF1">
    <property type="entry name" value="NADP-DEPENDENT OXIDOREDUCTASE DOMAIN-CONTAINING PROTEIN"/>
    <property type="match status" value="1"/>
</dbReference>
<dbReference type="PANTHER" id="PTHR43312">
    <property type="entry name" value="D-THREO-ALDOSE 1-DEHYDROGENASE"/>
    <property type="match status" value="1"/>
</dbReference>
<sequence length="313" mass="34679">MVQANRGQANRRQAIGAAAAVATALSGSNRSIAAEQSSGSDAGSVPPPPQVKLGNTGITMSRLGQGTGVHGGRRQSDQTRLGFDELVALFHHSYERGITFFDLADMYGTHVYFREALRTIPRDKVTIMSKVWWRFDGPQNATRAPHRREIVRSTLERFRHEINTDYLDIVLLHCETTRNWNEQLEPYMDELADAKEKKLVRAVGVSCHDFGAMETAAECPWVDVVLARINPKGVKMDGSTEDVSALLQKMKDNGKAVIGMKIFGEGALVDQRESCIEFAQGLGTLDAMTIGFHKKKQIDEVLQLLHKYPAKTV</sequence>
<evidence type="ECO:0000313" key="4">
    <source>
        <dbReference type="Proteomes" id="UP000315010"/>
    </source>
</evidence>
<dbReference type="EMBL" id="SJPJ01000001">
    <property type="protein sequence ID" value="TWT82923.1"/>
    <property type="molecule type" value="Genomic_DNA"/>
</dbReference>
<protein>
    <submittedName>
        <fullName evidence="3">Putative oxidoreductase</fullName>
    </submittedName>
</protein>
<dbReference type="Proteomes" id="UP000315010">
    <property type="component" value="Unassembled WGS sequence"/>
</dbReference>
<gene>
    <name evidence="3" type="ORF">CA13_43860</name>
</gene>
<organism evidence="3 4">
    <name type="scientific">Novipirellula herctigrandis</name>
    <dbReference type="NCBI Taxonomy" id="2527986"/>
    <lineage>
        <taxon>Bacteria</taxon>
        <taxon>Pseudomonadati</taxon>
        <taxon>Planctomycetota</taxon>
        <taxon>Planctomycetia</taxon>
        <taxon>Pirellulales</taxon>
        <taxon>Pirellulaceae</taxon>
        <taxon>Novipirellula</taxon>
    </lineage>
</organism>
<feature type="region of interest" description="Disordered" evidence="1">
    <location>
        <begin position="32"/>
        <end position="76"/>
    </location>
</feature>
<dbReference type="Gene3D" id="3.20.20.100">
    <property type="entry name" value="NADP-dependent oxidoreductase domain"/>
    <property type="match status" value="1"/>
</dbReference>
<evidence type="ECO:0000256" key="1">
    <source>
        <dbReference type="SAM" id="MobiDB-lite"/>
    </source>
</evidence>
<comment type="caution">
    <text evidence="3">The sequence shown here is derived from an EMBL/GenBank/DDBJ whole genome shotgun (WGS) entry which is preliminary data.</text>
</comment>
<feature type="domain" description="NADP-dependent oxidoreductase" evidence="2">
    <location>
        <begin position="66"/>
        <end position="273"/>
    </location>
</feature>
<dbReference type="InterPro" id="IPR023210">
    <property type="entry name" value="NADP_OxRdtase_dom"/>
</dbReference>
<dbReference type="RefSeq" id="WP_146399734.1">
    <property type="nucleotide sequence ID" value="NZ_SJPJ01000001.1"/>
</dbReference>
<name>A0A5C5Z8R6_9BACT</name>
<dbReference type="AlphaFoldDB" id="A0A5C5Z8R6"/>
<evidence type="ECO:0000313" key="3">
    <source>
        <dbReference type="EMBL" id="TWT82923.1"/>
    </source>
</evidence>
<evidence type="ECO:0000259" key="2">
    <source>
        <dbReference type="Pfam" id="PF00248"/>
    </source>
</evidence>
<proteinExistence type="predicted"/>
<dbReference type="OrthoDB" id="9773828at2"/>
<feature type="compositionally biased region" description="Polar residues" evidence="1">
    <location>
        <begin position="32"/>
        <end position="41"/>
    </location>
</feature>
<dbReference type="InterPro" id="IPR053135">
    <property type="entry name" value="AKR2_Oxidoreductase"/>
</dbReference>
<reference evidence="3 4" key="1">
    <citation type="submission" date="2019-02" db="EMBL/GenBank/DDBJ databases">
        <title>Deep-cultivation of Planctomycetes and their phenomic and genomic characterization uncovers novel biology.</title>
        <authorList>
            <person name="Wiegand S."/>
            <person name="Jogler M."/>
            <person name="Boedeker C."/>
            <person name="Pinto D."/>
            <person name="Vollmers J."/>
            <person name="Rivas-Marin E."/>
            <person name="Kohn T."/>
            <person name="Peeters S.H."/>
            <person name="Heuer A."/>
            <person name="Rast P."/>
            <person name="Oberbeckmann S."/>
            <person name="Bunk B."/>
            <person name="Jeske O."/>
            <person name="Meyerdierks A."/>
            <person name="Storesund J.E."/>
            <person name="Kallscheuer N."/>
            <person name="Luecker S."/>
            <person name="Lage O.M."/>
            <person name="Pohl T."/>
            <person name="Merkel B.J."/>
            <person name="Hornburger P."/>
            <person name="Mueller R.-W."/>
            <person name="Bruemmer F."/>
            <person name="Labrenz M."/>
            <person name="Spormann A.M."/>
            <person name="Op Den Camp H."/>
            <person name="Overmann J."/>
            <person name="Amann R."/>
            <person name="Jetten M.S.M."/>
            <person name="Mascher T."/>
            <person name="Medema M.H."/>
            <person name="Devos D.P."/>
            <person name="Kaster A.-K."/>
            <person name="Ovreas L."/>
            <person name="Rohde M."/>
            <person name="Galperin M.Y."/>
            <person name="Jogler C."/>
        </authorList>
    </citation>
    <scope>NUCLEOTIDE SEQUENCE [LARGE SCALE GENOMIC DNA]</scope>
    <source>
        <strain evidence="3 4">CA13</strain>
    </source>
</reference>
<keyword evidence="4" id="KW-1185">Reference proteome</keyword>